<proteinExistence type="evidence at transcript level"/>
<evidence type="ECO:0000313" key="1">
    <source>
        <dbReference type="EMBL" id="AFJ69239.1"/>
    </source>
</evidence>
<dbReference type="EMBL" id="JU980176">
    <property type="protein sequence ID" value="AFJ69239.1"/>
    <property type="molecule type" value="mRNA"/>
</dbReference>
<sequence length="224" mass="24196">MPPLLPTLSRTLISAACLCFTAPSSFVLRPSSSRPASTAVGMAAQGFCYKYPRPSVTVDTLVFCLDETQMKILLVQRGNEPFKGAWALPGGFVDQDEGLDSAAARELREETALDSISFAQVGTYGQPGRDPRGHTITVAYTAFLLSSEGARAGDDAREAKFFAFGSLPPLAFDHKKIIEETWMRLVVCDKEGTTVVKERGAQQVLCRLPTASAAQVVRSSKPFT</sequence>
<gene>
    <name evidence="1" type="ORF">NGATSA_2004810</name>
</gene>
<dbReference type="AlphaFoldDB" id="I2CQQ6"/>
<dbReference type="SUPFAM" id="SSF55811">
    <property type="entry name" value="Nudix"/>
    <property type="match status" value="1"/>
</dbReference>
<organism evidence="1">
    <name type="scientific">Nannochloropsis gaditana (strain CCMP526)</name>
    <name type="common">Green microalga</name>
    <name type="synonym">Microchloropsis gaditana</name>
    <dbReference type="NCBI Taxonomy" id="1093141"/>
    <lineage>
        <taxon>Eukaryota</taxon>
        <taxon>Sar</taxon>
        <taxon>Stramenopiles</taxon>
        <taxon>Ochrophyta</taxon>
        <taxon>Eustigmatophyceae</taxon>
        <taxon>Eustigmatales</taxon>
        <taxon>Monodopsidaceae</taxon>
        <taxon>Nannochloropsis</taxon>
    </lineage>
</organism>
<accession>I2CQQ6</accession>
<dbReference type="CDD" id="cd18873">
    <property type="entry name" value="NUDIX_NadM_like"/>
    <property type="match status" value="1"/>
</dbReference>
<dbReference type="PANTHER" id="PTHR43736">
    <property type="entry name" value="ADP-RIBOSE PYROPHOSPHATASE"/>
    <property type="match status" value="1"/>
</dbReference>
<dbReference type="PROSITE" id="PS51462">
    <property type="entry name" value="NUDIX"/>
    <property type="match status" value="1"/>
</dbReference>
<dbReference type="OrthoDB" id="45185at2759"/>
<dbReference type="PANTHER" id="PTHR43736:SF1">
    <property type="entry name" value="DIHYDRONEOPTERIN TRIPHOSPHATE DIPHOSPHATASE"/>
    <property type="match status" value="1"/>
</dbReference>
<dbReference type="GO" id="GO:0016787">
    <property type="term" value="F:hydrolase activity"/>
    <property type="evidence" value="ECO:0007669"/>
    <property type="project" value="UniProtKB-KW"/>
</dbReference>
<name>I2CQQ6_NANGC</name>
<dbReference type="InterPro" id="IPR000086">
    <property type="entry name" value="NUDIX_hydrolase_dom"/>
</dbReference>
<reference evidence="1" key="2">
    <citation type="journal article" date="2012" name="Nat. Commun.">
        <title>Draft genome sequence and genetic transformation of the oleaginous alga Nannochloropis gaditana.</title>
        <authorList>
            <person name="Radakovits R."/>
            <person name="Jinkerson R.E."/>
            <person name="Fuerstenberg S.I."/>
            <person name="Tae H."/>
            <person name="Settlage R.E."/>
            <person name="Boore J.L."/>
            <person name="Posewitz M.C."/>
        </authorList>
    </citation>
    <scope>NUCLEOTIDE SEQUENCE</scope>
    <source>
        <strain evidence="1">CCMP526</strain>
    </source>
</reference>
<dbReference type="RefSeq" id="XP_005856326.1">
    <property type="nucleotide sequence ID" value="XM_005856264.1"/>
</dbReference>
<dbReference type="RefSeq" id="XP_005854628.1">
    <property type="nucleotide sequence ID" value="XM_005854566.1"/>
</dbReference>
<keyword evidence="1" id="KW-0378">Hydrolase</keyword>
<dbReference type="Gene3D" id="3.90.79.10">
    <property type="entry name" value="Nucleoside Triphosphate Pyrophosphohydrolase"/>
    <property type="match status" value="1"/>
</dbReference>
<dbReference type="InterPro" id="IPR015797">
    <property type="entry name" value="NUDIX_hydrolase-like_dom_sf"/>
</dbReference>
<reference evidence="1" key="1">
    <citation type="journal article" date="2012" name="Bioengineered">
        <title>Additional insights into the genome of the oleaginous model alga Nannochloropsis gaditana.</title>
        <authorList>
            <person name="Jinkerson R.E."/>
            <person name="Radakovits R."/>
            <person name="Posewitz M.C."/>
        </authorList>
    </citation>
    <scope>NUCLEOTIDE SEQUENCE</scope>
    <source>
        <strain evidence="1">CCMP526</strain>
    </source>
</reference>
<dbReference type="KEGG" id="ngd:NGA_2004810"/>
<dbReference type="Pfam" id="PF00293">
    <property type="entry name" value="NUDIX"/>
    <property type="match status" value="1"/>
</dbReference>
<dbReference type="KEGG" id="ngd:NGA_2004820"/>
<protein>
    <submittedName>
        <fullName evidence="1">Nudix hydrolase</fullName>
    </submittedName>
</protein>